<dbReference type="FunFam" id="3.40.50.2300:FF:000001">
    <property type="entry name" value="DNA-binding response regulator PhoB"/>
    <property type="match status" value="1"/>
</dbReference>
<feature type="domain" description="OmpR/PhoB-type" evidence="11">
    <location>
        <begin position="148"/>
        <end position="246"/>
    </location>
</feature>
<dbReference type="InterPro" id="IPR001789">
    <property type="entry name" value="Sig_transdc_resp-reg_receiver"/>
</dbReference>
<dbReference type="GO" id="GO:0006355">
    <property type="term" value="P:regulation of DNA-templated transcription"/>
    <property type="evidence" value="ECO:0007669"/>
    <property type="project" value="InterPro"/>
</dbReference>
<dbReference type="GO" id="GO:0005829">
    <property type="term" value="C:cytosol"/>
    <property type="evidence" value="ECO:0007669"/>
    <property type="project" value="TreeGrafter"/>
</dbReference>
<protein>
    <recommendedName>
        <fullName evidence="1">Stage 0 sporulation protein A homolog</fullName>
    </recommendedName>
</protein>
<dbReference type="CDD" id="cd17625">
    <property type="entry name" value="REC_OmpR_DrrD-like"/>
    <property type="match status" value="1"/>
</dbReference>
<keyword evidence="2 8" id="KW-0597">Phosphoprotein</keyword>
<dbReference type="AlphaFoldDB" id="A6NPA3"/>
<dbReference type="STRING" id="411467.BACCAP_00040"/>
<evidence type="ECO:0000313" key="13">
    <source>
        <dbReference type="Proteomes" id="UP000003639"/>
    </source>
</evidence>
<dbReference type="GO" id="GO:0032993">
    <property type="term" value="C:protein-DNA complex"/>
    <property type="evidence" value="ECO:0007669"/>
    <property type="project" value="TreeGrafter"/>
</dbReference>
<organism evidence="12 13">
    <name type="scientific">Pseudoflavonifractor capillosus ATCC 29799</name>
    <dbReference type="NCBI Taxonomy" id="411467"/>
    <lineage>
        <taxon>Bacteria</taxon>
        <taxon>Bacillati</taxon>
        <taxon>Bacillota</taxon>
        <taxon>Clostridia</taxon>
        <taxon>Eubacteriales</taxon>
        <taxon>Oscillospiraceae</taxon>
        <taxon>Pseudoflavonifractor</taxon>
    </lineage>
</organism>
<comment type="function">
    <text evidence="7">May play the central regulatory role in sporulation. It may be an element of the effector pathway responsible for the activation of sporulation genes in response to nutritional stress. Spo0A may act in concert with spo0H (a sigma factor) to control the expression of some genes that are critical to the sporulation process.</text>
</comment>
<dbReference type="CDD" id="cd00383">
    <property type="entry name" value="trans_reg_C"/>
    <property type="match status" value="1"/>
</dbReference>
<feature type="domain" description="Response regulatory" evidence="10">
    <location>
        <begin position="25"/>
        <end position="139"/>
    </location>
</feature>
<evidence type="ECO:0000256" key="9">
    <source>
        <dbReference type="PROSITE-ProRule" id="PRU01091"/>
    </source>
</evidence>
<evidence type="ECO:0000256" key="3">
    <source>
        <dbReference type="ARBA" id="ARBA00023012"/>
    </source>
</evidence>
<name>A6NPA3_9FIRM</name>
<dbReference type="eggNOG" id="COG0745">
    <property type="taxonomic scope" value="Bacteria"/>
</dbReference>
<evidence type="ECO:0000259" key="10">
    <source>
        <dbReference type="PROSITE" id="PS50110"/>
    </source>
</evidence>
<dbReference type="Gene3D" id="1.10.10.10">
    <property type="entry name" value="Winged helix-like DNA-binding domain superfamily/Winged helix DNA-binding domain"/>
    <property type="match status" value="1"/>
</dbReference>
<dbReference type="PROSITE" id="PS51755">
    <property type="entry name" value="OMPR_PHOB"/>
    <property type="match status" value="1"/>
</dbReference>
<sequence length="248" mass="27166">MAASYRFLREAAGILVPRKEGKPLHILMVEDDADLCGAVEIHLKKAGHTADMAYDGEDGLHFALQNAYDLILLDRMLPGMDGLELVSRLRKAGITAPVLMVTALDGVSDRVDGLDAGADDYLTKPFAAEELLARIRALSRRPVQWEQSSALSRWGLELDVKLCTLQGPGGSCSLSKRESRLLEIFLRNAGQTMTRELLLARVWGPDAPVEEGNLDNYIHFLRRRLSAVGSGARIVTARGVGYRLEEGA</sequence>
<keyword evidence="3" id="KW-0902">Two-component regulatory system</keyword>
<dbReference type="PANTHER" id="PTHR48111">
    <property type="entry name" value="REGULATOR OF RPOS"/>
    <property type="match status" value="1"/>
</dbReference>
<evidence type="ECO:0000256" key="7">
    <source>
        <dbReference type="ARBA" id="ARBA00024867"/>
    </source>
</evidence>
<comment type="caution">
    <text evidence="12">The sequence shown here is derived from an EMBL/GenBank/DDBJ whole genome shotgun (WGS) entry which is preliminary data.</text>
</comment>
<proteinExistence type="predicted"/>
<dbReference type="Pfam" id="PF00072">
    <property type="entry name" value="Response_reg"/>
    <property type="match status" value="1"/>
</dbReference>
<accession>A6NPA3</accession>
<dbReference type="GO" id="GO:0000156">
    <property type="term" value="F:phosphorelay response regulator activity"/>
    <property type="evidence" value="ECO:0007669"/>
    <property type="project" value="TreeGrafter"/>
</dbReference>
<feature type="modified residue" description="4-aspartylphosphate" evidence="8">
    <location>
        <position position="74"/>
    </location>
</feature>
<evidence type="ECO:0000256" key="8">
    <source>
        <dbReference type="PROSITE-ProRule" id="PRU00169"/>
    </source>
</evidence>
<evidence type="ECO:0000256" key="2">
    <source>
        <dbReference type="ARBA" id="ARBA00022553"/>
    </source>
</evidence>
<dbReference type="SUPFAM" id="SSF46894">
    <property type="entry name" value="C-terminal effector domain of the bipartite response regulators"/>
    <property type="match status" value="1"/>
</dbReference>
<keyword evidence="4" id="KW-0805">Transcription regulation</keyword>
<reference evidence="12 13" key="1">
    <citation type="submission" date="2007-04" db="EMBL/GenBank/DDBJ databases">
        <authorList>
            <person name="Fulton L."/>
            <person name="Clifton S."/>
            <person name="Fulton B."/>
            <person name="Xu J."/>
            <person name="Minx P."/>
            <person name="Pepin K.H."/>
            <person name="Johnson M."/>
            <person name="Thiruvilangam P."/>
            <person name="Bhonagiri V."/>
            <person name="Nash W.E."/>
            <person name="Mardis E.R."/>
            <person name="Wilson R.K."/>
        </authorList>
    </citation>
    <scope>NUCLEOTIDE SEQUENCE [LARGE SCALE GENOMIC DNA]</scope>
    <source>
        <strain evidence="12 13">ATCC 29799</strain>
    </source>
</reference>
<dbReference type="SUPFAM" id="SSF52172">
    <property type="entry name" value="CheY-like"/>
    <property type="match status" value="1"/>
</dbReference>
<dbReference type="Gene3D" id="6.10.250.690">
    <property type="match status" value="1"/>
</dbReference>
<evidence type="ECO:0000256" key="1">
    <source>
        <dbReference type="ARBA" id="ARBA00018672"/>
    </source>
</evidence>
<evidence type="ECO:0000256" key="6">
    <source>
        <dbReference type="ARBA" id="ARBA00023163"/>
    </source>
</evidence>
<dbReference type="InterPro" id="IPR039420">
    <property type="entry name" value="WalR-like"/>
</dbReference>
<keyword evidence="6" id="KW-0804">Transcription</keyword>
<dbReference type="InterPro" id="IPR011006">
    <property type="entry name" value="CheY-like_superfamily"/>
</dbReference>
<feature type="DNA-binding region" description="OmpR/PhoB-type" evidence="9">
    <location>
        <begin position="148"/>
        <end position="246"/>
    </location>
</feature>
<dbReference type="SMART" id="SM00448">
    <property type="entry name" value="REC"/>
    <property type="match status" value="1"/>
</dbReference>
<dbReference type="Gene3D" id="3.40.50.2300">
    <property type="match status" value="1"/>
</dbReference>
<keyword evidence="5 9" id="KW-0238">DNA-binding</keyword>
<dbReference type="Pfam" id="PF00486">
    <property type="entry name" value="Trans_reg_C"/>
    <property type="match status" value="1"/>
</dbReference>
<dbReference type="PANTHER" id="PTHR48111:SF22">
    <property type="entry name" value="REGULATOR OF RPOS"/>
    <property type="match status" value="1"/>
</dbReference>
<evidence type="ECO:0000259" key="11">
    <source>
        <dbReference type="PROSITE" id="PS51755"/>
    </source>
</evidence>
<keyword evidence="13" id="KW-1185">Reference proteome</keyword>
<dbReference type="Proteomes" id="UP000003639">
    <property type="component" value="Unassembled WGS sequence"/>
</dbReference>
<evidence type="ECO:0000256" key="5">
    <source>
        <dbReference type="ARBA" id="ARBA00023125"/>
    </source>
</evidence>
<evidence type="ECO:0000313" key="12">
    <source>
        <dbReference type="EMBL" id="EDN02007.1"/>
    </source>
</evidence>
<dbReference type="InterPro" id="IPR036388">
    <property type="entry name" value="WH-like_DNA-bd_sf"/>
</dbReference>
<dbReference type="EMBL" id="AAXG02000001">
    <property type="protein sequence ID" value="EDN02007.1"/>
    <property type="molecule type" value="Genomic_DNA"/>
</dbReference>
<dbReference type="InterPro" id="IPR001867">
    <property type="entry name" value="OmpR/PhoB-type_DNA-bd"/>
</dbReference>
<reference evidence="12 13" key="2">
    <citation type="submission" date="2007-06" db="EMBL/GenBank/DDBJ databases">
        <title>Draft genome sequence of Pseudoflavonifractor capillosus ATCC 29799.</title>
        <authorList>
            <person name="Sudarsanam P."/>
            <person name="Ley R."/>
            <person name="Guruge J."/>
            <person name="Turnbaugh P.J."/>
            <person name="Mahowald M."/>
            <person name="Liep D."/>
            <person name="Gordon J."/>
        </authorList>
    </citation>
    <scope>NUCLEOTIDE SEQUENCE [LARGE SCALE GENOMIC DNA]</scope>
    <source>
        <strain evidence="12 13">ATCC 29799</strain>
    </source>
</reference>
<dbReference type="InterPro" id="IPR016032">
    <property type="entry name" value="Sig_transdc_resp-reg_C-effctor"/>
</dbReference>
<dbReference type="GO" id="GO:0000976">
    <property type="term" value="F:transcription cis-regulatory region binding"/>
    <property type="evidence" value="ECO:0007669"/>
    <property type="project" value="TreeGrafter"/>
</dbReference>
<dbReference type="SMART" id="SM00862">
    <property type="entry name" value="Trans_reg_C"/>
    <property type="match status" value="1"/>
</dbReference>
<gene>
    <name evidence="12" type="ORF">BACCAP_00040</name>
</gene>
<dbReference type="PROSITE" id="PS50110">
    <property type="entry name" value="RESPONSE_REGULATORY"/>
    <property type="match status" value="1"/>
</dbReference>
<evidence type="ECO:0000256" key="4">
    <source>
        <dbReference type="ARBA" id="ARBA00023015"/>
    </source>
</evidence>